<dbReference type="SUPFAM" id="SSF51445">
    <property type="entry name" value="(Trans)glycosidases"/>
    <property type="match status" value="1"/>
</dbReference>
<dbReference type="Gene3D" id="3.20.20.300">
    <property type="entry name" value="Glycoside hydrolase, family 3, N-terminal domain"/>
    <property type="match status" value="1"/>
</dbReference>
<dbReference type="GO" id="GO:0005975">
    <property type="term" value="P:carbohydrate metabolic process"/>
    <property type="evidence" value="ECO:0007669"/>
    <property type="project" value="InterPro"/>
</dbReference>
<evidence type="ECO:0000256" key="4">
    <source>
        <dbReference type="SAM" id="SignalP"/>
    </source>
</evidence>
<dbReference type="STRING" id="563192.HMPREF0179_00973"/>
<dbReference type="GO" id="GO:0009254">
    <property type="term" value="P:peptidoglycan turnover"/>
    <property type="evidence" value="ECO:0007669"/>
    <property type="project" value="TreeGrafter"/>
</dbReference>
<reference evidence="6 7" key="2">
    <citation type="submission" date="2013-04" db="EMBL/GenBank/DDBJ databases">
        <title>The Genome Sequence of Bilophila wadsworthia 3_1_6.</title>
        <authorList>
            <consortium name="The Broad Institute Genomics Platform"/>
            <person name="Earl A."/>
            <person name="Ward D."/>
            <person name="Feldgarden M."/>
            <person name="Gevers D."/>
            <person name="Sibley C."/>
            <person name="Strauss J."/>
            <person name="Allen-Vercoe E."/>
            <person name="Walker B."/>
            <person name="Young S."/>
            <person name="Zeng Q."/>
            <person name="Gargeya S."/>
            <person name="Fitzgerald M."/>
            <person name="Haas B."/>
            <person name="Abouelleil A."/>
            <person name="Allen A.W."/>
            <person name="Alvarado L."/>
            <person name="Arachchi H.M."/>
            <person name="Berlin A.M."/>
            <person name="Chapman S.B."/>
            <person name="Gainer-Dewar J."/>
            <person name="Goldberg J."/>
            <person name="Griggs A."/>
            <person name="Gujja S."/>
            <person name="Hansen M."/>
            <person name="Howarth C."/>
            <person name="Imamovic A."/>
            <person name="Ireland A."/>
            <person name="Larimer J."/>
            <person name="McCowan C."/>
            <person name="Murphy C."/>
            <person name="Pearson M."/>
            <person name="Poon T.W."/>
            <person name="Priest M."/>
            <person name="Roberts A."/>
            <person name="Saif S."/>
            <person name="Shea T."/>
            <person name="Sisk P."/>
            <person name="Sykes S."/>
            <person name="Wortman J."/>
            <person name="Nusbaum C."/>
            <person name="Birren B."/>
        </authorList>
    </citation>
    <scope>NUCLEOTIDE SEQUENCE [LARGE SCALE GENOMIC DNA]</scope>
    <source>
        <strain evidence="6 7">3_1_6</strain>
    </source>
</reference>
<feature type="chain" id="PRO_5003203263" evidence="4">
    <location>
        <begin position="36"/>
        <end position="379"/>
    </location>
</feature>
<evidence type="ECO:0000259" key="5">
    <source>
        <dbReference type="Pfam" id="PF00933"/>
    </source>
</evidence>
<comment type="similarity">
    <text evidence="1">Belongs to the glycosyl hydrolase 3 family.</text>
</comment>
<dbReference type="InterPro" id="IPR017853">
    <property type="entry name" value="GH"/>
</dbReference>
<sequence length="379" mass="40418">MFLHACLRVVRLWRMGCLVLCGFFLCFGGGAAAFAAPSVEEMAGQMLLVGFKGQEPEECGAILRDIQTRHLGGVILFKRDARNAKLPRNIRDAAQVKRLIAALRGASAGHPLFVAVDQEGGKVARFQPGDGFPAYPSAAELGRGTPDATRRTALGMGRMLRELGVNLNFAPVLDVNVYPASPAIGRLGRSFSAAPQAVAAHGAAFADGLNDAGIVAVFKHFPGHGSARADSHKGVTDISATWSERELSPYRSALGRPGQRMVMTGHLFHAGLDPAFPATLSPSVINGLLRGRLGYDGVVVTDDLQMDAIAAEYTLEEVVLRAIGAGADILLFGNNLEYDPAIVAKVQAVIVRAVEDGTISRARLEASWRRILKLKQQMS</sequence>
<dbReference type="RefSeq" id="WP_005025623.1">
    <property type="nucleotide sequence ID" value="NZ_KE150238.1"/>
</dbReference>
<dbReference type="eggNOG" id="COG1472">
    <property type="taxonomic scope" value="Bacteria"/>
</dbReference>
<evidence type="ECO:0000313" key="7">
    <source>
        <dbReference type="Proteomes" id="UP000006034"/>
    </source>
</evidence>
<keyword evidence="4" id="KW-0732">Signal</keyword>
<dbReference type="Pfam" id="PF00933">
    <property type="entry name" value="Glyco_hydro_3"/>
    <property type="match status" value="1"/>
</dbReference>
<name>E5Y462_BILW3</name>
<keyword evidence="3" id="KW-0326">Glycosidase</keyword>
<proteinExistence type="inferred from homology"/>
<dbReference type="PANTHER" id="PTHR30480:SF16">
    <property type="entry name" value="GLYCOSIDE HYDROLASE FAMILY 3 DOMAIN PROTEIN"/>
    <property type="match status" value="1"/>
</dbReference>
<dbReference type="AlphaFoldDB" id="E5Y462"/>
<gene>
    <name evidence="6" type="ORF">HMPREF0179_00973</name>
</gene>
<dbReference type="PANTHER" id="PTHR30480">
    <property type="entry name" value="BETA-HEXOSAMINIDASE-RELATED"/>
    <property type="match status" value="1"/>
</dbReference>
<dbReference type="InterPro" id="IPR036962">
    <property type="entry name" value="Glyco_hydro_3_N_sf"/>
</dbReference>
<comment type="caution">
    <text evidence="6">The sequence shown here is derived from an EMBL/GenBank/DDBJ whole genome shotgun (WGS) entry which is preliminary data.</text>
</comment>
<evidence type="ECO:0000256" key="3">
    <source>
        <dbReference type="ARBA" id="ARBA00023295"/>
    </source>
</evidence>
<dbReference type="HOGENOM" id="CLU_008392_0_3_7"/>
<protein>
    <submittedName>
        <fullName evidence="6">Beta-N-acetylhexosaminidase</fullName>
    </submittedName>
</protein>
<feature type="domain" description="Glycoside hydrolase family 3 N-terminal" evidence="5">
    <location>
        <begin position="39"/>
        <end position="374"/>
    </location>
</feature>
<keyword evidence="7" id="KW-1185">Reference proteome</keyword>
<dbReference type="Proteomes" id="UP000006034">
    <property type="component" value="Unassembled WGS sequence"/>
</dbReference>
<reference evidence="6 7" key="1">
    <citation type="submission" date="2010-10" db="EMBL/GenBank/DDBJ databases">
        <authorList>
            <consortium name="The Broad Institute Genome Sequencing Platform"/>
            <person name="Ward D."/>
            <person name="Earl A."/>
            <person name="Feldgarden M."/>
            <person name="Young S.K."/>
            <person name="Gargeya S."/>
            <person name="Zeng Q."/>
            <person name="Alvarado L."/>
            <person name="Berlin A."/>
            <person name="Bochicchio J."/>
            <person name="Chapman S.B."/>
            <person name="Chen Z."/>
            <person name="Freedman E."/>
            <person name="Gellesch M."/>
            <person name="Goldberg J."/>
            <person name="Griggs A."/>
            <person name="Gujja S."/>
            <person name="Heilman E."/>
            <person name="Heiman D."/>
            <person name="Howarth C."/>
            <person name="Mehta T."/>
            <person name="Neiman D."/>
            <person name="Pearson M."/>
            <person name="Roberts A."/>
            <person name="Saif S."/>
            <person name="Shea T."/>
            <person name="Shenoy N."/>
            <person name="Sisk P."/>
            <person name="Stolte C."/>
            <person name="Sykes S."/>
            <person name="White J."/>
            <person name="Yandava C."/>
            <person name="Allen-Vercoe E."/>
            <person name="Sibley C."/>
            <person name="Ambrose C.E."/>
            <person name="Strauss J."/>
            <person name="Daigneault M."/>
            <person name="Haas B."/>
            <person name="Nusbaum C."/>
            <person name="Birren B."/>
        </authorList>
    </citation>
    <scope>NUCLEOTIDE SEQUENCE [LARGE SCALE GENOMIC DNA]</scope>
    <source>
        <strain evidence="6 7">3_1_6</strain>
    </source>
</reference>
<dbReference type="EMBL" id="ADCP02000001">
    <property type="protein sequence ID" value="EFV45262.1"/>
    <property type="molecule type" value="Genomic_DNA"/>
</dbReference>
<evidence type="ECO:0000256" key="1">
    <source>
        <dbReference type="ARBA" id="ARBA00005336"/>
    </source>
</evidence>
<dbReference type="GeneID" id="78086107"/>
<keyword evidence="2" id="KW-0378">Hydrolase</keyword>
<evidence type="ECO:0000256" key="2">
    <source>
        <dbReference type="ARBA" id="ARBA00022801"/>
    </source>
</evidence>
<accession>E5Y462</accession>
<feature type="signal peptide" evidence="4">
    <location>
        <begin position="1"/>
        <end position="35"/>
    </location>
</feature>
<organism evidence="6 7">
    <name type="scientific">Bilophila wadsworthia (strain 3_1_6)</name>
    <dbReference type="NCBI Taxonomy" id="563192"/>
    <lineage>
        <taxon>Bacteria</taxon>
        <taxon>Pseudomonadati</taxon>
        <taxon>Thermodesulfobacteriota</taxon>
        <taxon>Desulfovibrionia</taxon>
        <taxon>Desulfovibrionales</taxon>
        <taxon>Desulfovibrionaceae</taxon>
        <taxon>Bilophila</taxon>
    </lineage>
</organism>
<dbReference type="InterPro" id="IPR050226">
    <property type="entry name" value="NagZ_Beta-hexosaminidase"/>
</dbReference>
<dbReference type="OrthoDB" id="9781691at2"/>
<dbReference type="GO" id="GO:0004553">
    <property type="term" value="F:hydrolase activity, hydrolyzing O-glycosyl compounds"/>
    <property type="evidence" value="ECO:0007669"/>
    <property type="project" value="InterPro"/>
</dbReference>
<evidence type="ECO:0000313" key="6">
    <source>
        <dbReference type="EMBL" id="EFV45262.1"/>
    </source>
</evidence>
<dbReference type="InterPro" id="IPR001764">
    <property type="entry name" value="Glyco_hydro_3_N"/>
</dbReference>